<dbReference type="Pfam" id="PF03967">
    <property type="entry name" value="PRCH"/>
    <property type="match status" value="1"/>
</dbReference>
<dbReference type="Gene3D" id="3.90.50.10">
    <property type="entry name" value="Photosynthetic Reaction Center, subunit H, domain 2"/>
    <property type="match status" value="1"/>
</dbReference>
<dbReference type="InterPro" id="IPR015810">
    <property type="entry name" value="Photo_RC_H_N"/>
</dbReference>
<keyword evidence="1" id="KW-0472">Membrane</keyword>
<reference evidence="4 5" key="1">
    <citation type="submission" date="2020-05" db="EMBL/GenBank/DDBJ databases">
        <title>Gimesia benthica sp. nov., a novel planctomycete isolated from a deep-sea water sample of the Northwest Indian Ocean.</title>
        <authorList>
            <person name="Wang J."/>
            <person name="Ruan C."/>
            <person name="Song L."/>
            <person name="Zhu Y."/>
            <person name="Li A."/>
            <person name="Zheng X."/>
            <person name="Wang L."/>
            <person name="Lu Z."/>
            <person name="Huang Y."/>
            <person name="Du W."/>
            <person name="Zhou Y."/>
            <person name="Huang L."/>
            <person name="Dai X."/>
        </authorList>
    </citation>
    <scope>NUCLEOTIDE SEQUENCE [LARGE SCALE GENOMIC DNA]</scope>
    <source>
        <strain evidence="4 5">YYQ-30</strain>
    </source>
</reference>
<dbReference type="SUPFAM" id="SSF81490">
    <property type="entry name" value="Photosystem II reaction centre subunit H, transmembrane region"/>
    <property type="match status" value="1"/>
</dbReference>
<evidence type="ECO:0000313" key="4">
    <source>
        <dbReference type="EMBL" id="NNU79371.1"/>
    </source>
</evidence>
<dbReference type="InterPro" id="IPR037097">
    <property type="entry name" value="Photo_RC_H_N_sf"/>
</dbReference>
<feature type="transmembrane region" description="Helical" evidence="1">
    <location>
        <begin position="12"/>
        <end position="30"/>
    </location>
</feature>
<keyword evidence="5" id="KW-1185">Reference proteome</keyword>
<keyword evidence="1" id="KW-1133">Transmembrane helix</keyword>
<dbReference type="InterPro" id="IPR014747">
    <property type="entry name" value="Bac_photo_RC_H_C"/>
</dbReference>
<evidence type="ECO:0000259" key="2">
    <source>
        <dbReference type="Pfam" id="PF03967"/>
    </source>
</evidence>
<dbReference type="EMBL" id="JABFBC010000001">
    <property type="protein sequence ID" value="NNU79371.1"/>
    <property type="molecule type" value="Genomic_DNA"/>
</dbReference>
<dbReference type="RefSeq" id="WP_171322279.1">
    <property type="nucleotide sequence ID" value="NZ_JABFBC010000001.1"/>
</dbReference>
<evidence type="ECO:0000259" key="3">
    <source>
        <dbReference type="Pfam" id="PF05239"/>
    </source>
</evidence>
<dbReference type="AlphaFoldDB" id="A0A849KUS3"/>
<feature type="domain" description="PRC-barrel" evidence="3">
    <location>
        <begin position="144"/>
        <end position="204"/>
    </location>
</feature>
<organism evidence="4 5">
    <name type="scientific">Halovulum dunhuangense</name>
    <dbReference type="NCBI Taxonomy" id="1505036"/>
    <lineage>
        <taxon>Bacteria</taxon>
        <taxon>Pseudomonadati</taxon>
        <taxon>Pseudomonadota</taxon>
        <taxon>Alphaproteobacteria</taxon>
        <taxon>Rhodobacterales</taxon>
        <taxon>Paracoccaceae</taxon>
        <taxon>Halovulum</taxon>
    </lineage>
</organism>
<dbReference type="SUPFAM" id="SSF50346">
    <property type="entry name" value="PRC-barrel domain"/>
    <property type="match status" value="1"/>
</dbReference>
<proteinExistence type="predicted"/>
<accession>A0A849KUS3</accession>
<keyword evidence="1" id="KW-0812">Transmembrane</keyword>
<comment type="caution">
    <text evidence="4">The sequence shown here is derived from an EMBL/GenBank/DDBJ whole genome shotgun (WGS) entry which is preliminary data.</text>
</comment>
<dbReference type="GO" id="GO:0030077">
    <property type="term" value="C:plasma membrane light-harvesting complex"/>
    <property type="evidence" value="ECO:0007669"/>
    <property type="project" value="InterPro"/>
</dbReference>
<feature type="domain" description="Photosynthetic reaction centre H subunit N-terminal" evidence="2">
    <location>
        <begin position="5"/>
        <end position="135"/>
    </location>
</feature>
<dbReference type="InterPro" id="IPR005652">
    <property type="entry name" value="Photo_RC_H"/>
</dbReference>
<dbReference type="Pfam" id="PF05239">
    <property type="entry name" value="PRC"/>
    <property type="match status" value="1"/>
</dbReference>
<protein>
    <submittedName>
        <fullName evidence="4">Photosynthetic reaction center subunit H</fullName>
    </submittedName>
</protein>
<gene>
    <name evidence="4" type="primary">puhA</name>
    <name evidence="4" type="ORF">HMH01_02865</name>
</gene>
<dbReference type="NCBIfam" id="TIGR01150">
    <property type="entry name" value="puhA"/>
    <property type="match status" value="1"/>
</dbReference>
<evidence type="ECO:0000256" key="1">
    <source>
        <dbReference type="SAM" id="Phobius"/>
    </source>
</evidence>
<dbReference type="Gene3D" id="4.10.540.10">
    <property type="entry name" value="Photosynthetic reaction centre, H subunit, N-terminal domain"/>
    <property type="match status" value="1"/>
</dbReference>
<dbReference type="InterPro" id="IPR011033">
    <property type="entry name" value="PRC_barrel-like_sf"/>
</dbReference>
<dbReference type="GO" id="GO:0019684">
    <property type="term" value="P:photosynthesis, light reaction"/>
    <property type="evidence" value="ECO:0007669"/>
    <property type="project" value="InterPro"/>
</dbReference>
<name>A0A849KUS3_9RHOB</name>
<sequence length="245" mass="27504">MSEPIFGNFDLALIALYLFWAFFAALIIYLQRENMREGYPLEMEDGSLAPNQGPFPVPDRKKTFHLPHGRGDVTVPDDRVETRELALHQPIPVSGYPFEPTGDPMADGVGPASWAARQDWPELDGHGHVKIVPMRMAEAYHHAAGRDPRGMDVLDRHGKVVGKVTDMWVDKPELLVRYLEMELPDGGHRLIPINSARIMRKGVSVRNLTEPFFARVPTTKSDSQITLLEEEKIMAFYAGGQLYAG</sequence>
<dbReference type="Proteomes" id="UP000572377">
    <property type="component" value="Unassembled WGS sequence"/>
</dbReference>
<dbReference type="InterPro" id="IPR027275">
    <property type="entry name" value="PRC-brl_dom"/>
</dbReference>
<evidence type="ECO:0000313" key="5">
    <source>
        <dbReference type="Proteomes" id="UP000572377"/>
    </source>
</evidence>